<dbReference type="GO" id="GO:0008270">
    <property type="term" value="F:zinc ion binding"/>
    <property type="evidence" value="ECO:0007669"/>
    <property type="project" value="UniProtKB-UniRule"/>
</dbReference>
<dbReference type="GO" id="GO:0016567">
    <property type="term" value="P:protein ubiquitination"/>
    <property type="evidence" value="ECO:0007669"/>
    <property type="project" value="UniProtKB-UniRule"/>
</dbReference>
<keyword evidence="13" id="KW-1185">Reference proteome</keyword>
<keyword evidence="3 10" id="KW-0808">Transferase</keyword>
<dbReference type="Pfam" id="PF22960">
    <property type="entry name" value="WHD_UBR1"/>
    <property type="match status" value="1"/>
</dbReference>
<feature type="domain" description="UBR-type" evidence="11">
    <location>
        <begin position="104"/>
        <end position="176"/>
    </location>
</feature>
<dbReference type="CDD" id="cd19673">
    <property type="entry name" value="UBR-box_UBR3"/>
    <property type="match status" value="1"/>
</dbReference>
<dbReference type="Pfam" id="PF02617">
    <property type="entry name" value="ClpS"/>
    <property type="match status" value="1"/>
</dbReference>
<evidence type="ECO:0000256" key="4">
    <source>
        <dbReference type="ARBA" id="ARBA00022723"/>
    </source>
</evidence>
<protein>
    <recommendedName>
        <fullName evidence="10">E3 ubiquitin-protein ligase</fullName>
        <ecNumber evidence="10">2.3.2.27</ecNumber>
    </recommendedName>
</protein>
<dbReference type="UniPathway" id="UPA00143"/>
<dbReference type="InterPro" id="IPR055194">
    <property type="entry name" value="UBR1-like_WH"/>
</dbReference>
<dbReference type="InterPro" id="IPR003126">
    <property type="entry name" value="Znf_UBR"/>
</dbReference>
<reference evidence="13" key="2">
    <citation type="submission" date="2015-01" db="EMBL/GenBank/DDBJ databases">
        <title>Evolutionary Origins and Diversification of the Mycorrhizal Mutualists.</title>
        <authorList>
            <consortium name="DOE Joint Genome Institute"/>
            <consortium name="Mycorrhizal Genomics Consortium"/>
            <person name="Kohler A."/>
            <person name="Kuo A."/>
            <person name="Nagy L.G."/>
            <person name="Floudas D."/>
            <person name="Copeland A."/>
            <person name="Barry K.W."/>
            <person name="Cichocki N."/>
            <person name="Veneault-Fourrey C."/>
            <person name="LaButti K."/>
            <person name="Lindquist E.A."/>
            <person name="Lipzen A."/>
            <person name="Lundell T."/>
            <person name="Morin E."/>
            <person name="Murat C."/>
            <person name="Riley R."/>
            <person name="Ohm R."/>
            <person name="Sun H."/>
            <person name="Tunlid A."/>
            <person name="Henrissat B."/>
            <person name="Grigoriev I.V."/>
            <person name="Hibbett D.S."/>
            <person name="Martin F."/>
        </authorList>
    </citation>
    <scope>NUCLEOTIDE SEQUENCE [LARGE SCALE GENOMIC DNA]</scope>
    <source>
        <strain evidence="13">Foug A</strain>
    </source>
</reference>
<evidence type="ECO:0000313" key="13">
    <source>
        <dbReference type="Proteomes" id="UP000053989"/>
    </source>
</evidence>
<dbReference type="Gene3D" id="3.30.1390.10">
    <property type="match status" value="1"/>
</dbReference>
<dbReference type="PANTHER" id="PTHR21497">
    <property type="entry name" value="UBIQUITIN LIGASE E3 ALPHA-RELATED"/>
    <property type="match status" value="1"/>
</dbReference>
<evidence type="ECO:0000313" key="12">
    <source>
        <dbReference type="EMBL" id="KIM51486.1"/>
    </source>
</evidence>
<dbReference type="SUPFAM" id="SSF46785">
    <property type="entry name" value="Winged helix' DNA-binding domain"/>
    <property type="match status" value="1"/>
</dbReference>
<accession>A0A0C3D5W0</accession>
<evidence type="ECO:0000259" key="11">
    <source>
        <dbReference type="PROSITE" id="PS51157"/>
    </source>
</evidence>
<comment type="similarity">
    <text evidence="8 10">Belongs to the E3 ubiquitin-protein ligase UBR1-like family.</text>
</comment>
<dbReference type="InterPro" id="IPR003769">
    <property type="entry name" value="ClpS_core"/>
</dbReference>
<proteinExistence type="inferred from homology"/>
<dbReference type="Proteomes" id="UP000053989">
    <property type="component" value="Unassembled WGS sequence"/>
</dbReference>
<dbReference type="HOGENOM" id="CLU_000684_0_0_1"/>
<evidence type="ECO:0000256" key="10">
    <source>
        <dbReference type="RuleBase" id="RU366018"/>
    </source>
</evidence>
<keyword evidence="4 10" id="KW-0479">Metal-binding</keyword>
<evidence type="ECO:0000256" key="1">
    <source>
        <dbReference type="ARBA" id="ARBA00000900"/>
    </source>
</evidence>
<dbReference type="FunCoup" id="A0A0C3D5W0">
    <property type="interactions" value="352"/>
</dbReference>
<reference evidence="12 13" key="1">
    <citation type="submission" date="2014-04" db="EMBL/GenBank/DDBJ databases">
        <authorList>
            <consortium name="DOE Joint Genome Institute"/>
            <person name="Kuo A."/>
            <person name="Kohler A."/>
            <person name="Nagy L.G."/>
            <person name="Floudas D."/>
            <person name="Copeland A."/>
            <person name="Barry K.W."/>
            <person name="Cichocki N."/>
            <person name="Veneault-Fourrey C."/>
            <person name="LaButti K."/>
            <person name="Lindquist E.A."/>
            <person name="Lipzen A."/>
            <person name="Lundell T."/>
            <person name="Morin E."/>
            <person name="Murat C."/>
            <person name="Sun H."/>
            <person name="Tunlid A."/>
            <person name="Henrissat B."/>
            <person name="Grigoriev I.V."/>
            <person name="Hibbett D.S."/>
            <person name="Martin F."/>
            <person name="Nordberg H.P."/>
            <person name="Cantor M.N."/>
            <person name="Hua S.X."/>
        </authorList>
    </citation>
    <scope>NUCLEOTIDE SEQUENCE [LARGE SCALE GENOMIC DNA]</scope>
    <source>
        <strain evidence="12 13">Foug A</strain>
    </source>
</reference>
<comment type="function">
    <text evidence="10">Ubiquitin ligase protein which is a component of the N-end rule pathway. Recognizes and binds to proteins bearing specific N-terminal residues that are destabilizing according to the N-end rule, leading to their ubiquitination and subsequent degradation.</text>
</comment>
<name>A0A0C3D5W0_9AGAM</name>
<comment type="pathway">
    <text evidence="2 10">Protein modification; protein ubiquitination.</text>
</comment>
<evidence type="ECO:0000256" key="2">
    <source>
        <dbReference type="ARBA" id="ARBA00004906"/>
    </source>
</evidence>
<keyword evidence="6 10" id="KW-0833">Ubl conjugation pathway</keyword>
<dbReference type="GO" id="GO:0071596">
    <property type="term" value="P:ubiquitin-dependent protein catabolic process via the N-end rule pathway"/>
    <property type="evidence" value="ECO:0007669"/>
    <property type="project" value="UniProtKB-UniRule"/>
</dbReference>
<dbReference type="Gene3D" id="2.10.110.30">
    <property type="match status" value="1"/>
</dbReference>
<dbReference type="InterPro" id="IPR042065">
    <property type="entry name" value="E3_ELL-like"/>
</dbReference>
<dbReference type="GO" id="GO:0000151">
    <property type="term" value="C:ubiquitin ligase complex"/>
    <property type="evidence" value="ECO:0007669"/>
    <property type="project" value="TreeGrafter"/>
</dbReference>
<dbReference type="Gene3D" id="1.10.10.2670">
    <property type="entry name" value="E3 ubiquitin-protein ligase"/>
    <property type="match status" value="1"/>
</dbReference>
<keyword evidence="5 10" id="KW-0863">Zinc-finger</keyword>
<evidence type="ECO:0000256" key="9">
    <source>
        <dbReference type="PROSITE-ProRule" id="PRU00508"/>
    </source>
</evidence>
<dbReference type="InterPro" id="IPR044046">
    <property type="entry name" value="E3_ligase_UBR-like_C"/>
</dbReference>
<dbReference type="SUPFAM" id="SSF54736">
    <property type="entry name" value="ClpS-like"/>
    <property type="match status" value="1"/>
</dbReference>
<dbReference type="Pfam" id="PF02207">
    <property type="entry name" value="zf-UBR"/>
    <property type="match status" value="1"/>
</dbReference>
<evidence type="ECO:0000256" key="3">
    <source>
        <dbReference type="ARBA" id="ARBA00022679"/>
    </source>
</evidence>
<dbReference type="GO" id="GO:0061630">
    <property type="term" value="F:ubiquitin protein ligase activity"/>
    <property type="evidence" value="ECO:0007669"/>
    <property type="project" value="UniProtKB-UniRule"/>
</dbReference>
<dbReference type="STRING" id="1036808.A0A0C3D5W0"/>
<gene>
    <name evidence="12" type="ORF">SCLCIDRAFT_12126</name>
</gene>
<keyword evidence="7 10" id="KW-0862">Zinc</keyword>
<dbReference type="InterPro" id="IPR036390">
    <property type="entry name" value="WH_DNA-bd_sf"/>
</dbReference>
<sequence length="1794" mass="202503">MSGFIALFNSKFPATMNPRDRPSDPLSRLRFALETMPGSRKYVFTPATRAEILSELYDAFWAQYAHLFLPLSNSSLPMHATLGQVQAELAFGGAGSEHPVVPGRPCGHIFTKGESCFRCKDCALDESCVLCGRCFRASNHCNHNVSFFIAQQSGGCCDCGDPEAWRRCLQCPSHPIPDDQELLLHISQSSSDATPRVLPRPIAESEIPPVQNYPFRSSCPPELRDSMRRTVGYALDYLLDTLDYSPDEPSIPTNEADLRLQPSADPMQKDQYCIVLWNDDKHSFDEVIQLLCDTTNRERADVSNLAHAIDENGREIVDMNTNAVRLLEIAQIISKIELGVTVRRAYDTFREQVSMVIIEWLVDLTRSRLGTDTLVIREAIAAELLSPRRRESNMYGSGPQIPDLSTDVPNPCRVDWLFLYHTRLWKKPRMCLKEMYASILTLSHSHKIAIGSHFASVYHRVIDAYLLVDREAETSIKYFALQLFTVPSVASHIVRHHDLVTRLLNIIINFFTNQIAEKRILSGSTASTNVGELDVESFPFKSKRFMPVFSDLRYLCHNQPVQLLIARNVSFVRQFSKVCQLFIHVEYETDAWISVFNVTLSLSRVIKVYGEAFAWATPSQLRSAITTVVQEILAVCTLTNDKLDKEKFSTPAFHTVAFGDVEYTIIEFDVLEGWVSFHHSLHWLLAELLKHVDILSEGSLMQIGIPSVRELFIRMSTESMILTMIDFPLRVLSMVAQIRSGLWVRNGFPIRGQLLHYRDFMLRELCYDQDLFILQTSLIILDPNTVFVSILDRFGLLQFFSGAVVHPVYEGAQLSSMVEEVLYVIITLLTEKASASKMPLATAVRREIIHALAPGPCSYTDLVKRVAERMVDDVCFEHVLAEVALFRAPESMSDTGTYELRDELYAEVSPFYYHYARNRREEVEGVLRAWLKKKTGVADPVVLPKPIGIDHGPFSILPSLLESEVLLQVMFYAIYNILMLTETAGTTPPSSEAILDQAFHLVMLALVERASVFSHLCAIKTFEDHKNLMDVICSMEHNEHFKPYAARINWILGEITKFVPEEVQTRRKVVNVPRPGADAETLRKRAAKARQEAIMAQMKAQQASFAINFEDEDDEEDEDMDVTPEEHFSFGSCIVCQEDLNDSQSFGMLGFVQPSRLLRQQPDSNSSYLNELMTMPPSLDRLKRSGNCTTFPPESSSVFEDITQFPSNFDGFPAQHTRFGLHTSMCGHMMHLECFSTYNMSIRQRHRAHMMRNHPENIMRKEYICPLCKSLGNIILPVSRPSTITASNVPFPDWIRAAGISILKSKPDPVMDSLQFRNGTGEFVFWSAQDPNYLNHPRRPEAADMYKMLDSLMSVSKVISQQTRHLRQRPEPEAGERGVGIYLPEEVVGYTIASIEVAARGVRDSGGTVADGLSETQQRMIRGLLGCLGMLARMELEAKPDGGRESVKQAIIKRLLPEWSRTALTPFSYPLLLRDPLTVLIETAAVSPEMLQHVLVLCYYACLARTIIGVVFLLNKVRSHTGIQPVARSHADLFSDVRVFFMSVVRHSPIFEHTSTLVLETFGEGRIEKLLYAFTLPFLRRAAILCRSVLPSAFPTTSSASSQDNEYKRLLSFLGIPPLSDLPNHDTLQNALSGWCAHYGHSHAASQLHCAVILDYPTVYRMARLPVVLDNLFNGRDKVMRCPQCNTVPIDAAICLICGVTCCMLSNCCTDTDSGGRGECNMHTRECGGAIGVYFVVKRCSVLYLYANNGRGKRQYIHWPRWEEIRKTWLNHGIPTTIARKLESTVDNGGWETL</sequence>
<dbReference type="PANTHER" id="PTHR21497:SF24">
    <property type="entry name" value="E3 UBIQUITIN-PROTEIN LIGASE UBR1"/>
    <property type="match status" value="1"/>
</dbReference>
<dbReference type="OrthoDB" id="26387at2759"/>
<organism evidence="12 13">
    <name type="scientific">Scleroderma citrinum Foug A</name>
    <dbReference type="NCBI Taxonomy" id="1036808"/>
    <lineage>
        <taxon>Eukaryota</taxon>
        <taxon>Fungi</taxon>
        <taxon>Dikarya</taxon>
        <taxon>Basidiomycota</taxon>
        <taxon>Agaricomycotina</taxon>
        <taxon>Agaricomycetes</taxon>
        <taxon>Agaricomycetidae</taxon>
        <taxon>Boletales</taxon>
        <taxon>Sclerodermatineae</taxon>
        <taxon>Sclerodermataceae</taxon>
        <taxon>Scleroderma</taxon>
    </lineage>
</organism>
<dbReference type="InParanoid" id="A0A0C3D5W0"/>
<dbReference type="FunFam" id="2.10.110.30:FF:000002">
    <property type="entry name" value="Putative e3 ubiquitin-protein ligase ubr3"/>
    <property type="match status" value="1"/>
</dbReference>
<dbReference type="SMART" id="SM00396">
    <property type="entry name" value="ZnF_UBR1"/>
    <property type="match status" value="1"/>
</dbReference>
<evidence type="ECO:0000256" key="6">
    <source>
        <dbReference type="ARBA" id="ARBA00022786"/>
    </source>
</evidence>
<dbReference type="GO" id="GO:0005737">
    <property type="term" value="C:cytoplasm"/>
    <property type="evidence" value="ECO:0007669"/>
    <property type="project" value="TreeGrafter"/>
</dbReference>
<dbReference type="EMBL" id="KN822255">
    <property type="protein sequence ID" value="KIM51486.1"/>
    <property type="molecule type" value="Genomic_DNA"/>
</dbReference>
<evidence type="ECO:0000256" key="8">
    <source>
        <dbReference type="ARBA" id="ARBA00046341"/>
    </source>
</evidence>
<comment type="catalytic activity">
    <reaction evidence="1 10">
        <text>S-ubiquitinyl-[E2 ubiquitin-conjugating enzyme]-L-cysteine + [acceptor protein]-L-lysine = [E2 ubiquitin-conjugating enzyme]-L-cysteine + N(6)-ubiquitinyl-[acceptor protein]-L-lysine.</text>
        <dbReference type="EC" id="2.3.2.27"/>
    </reaction>
</comment>
<dbReference type="InterPro" id="IPR039164">
    <property type="entry name" value="UBR1-like"/>
</dbReference>
<dbReference type="Pfam" id="PF18995">
    <property type="entry name" value="PRT6_C"/>
    <property type="match status" value="1"/>
</dbReference>
<dbReference type="InterPro" id="IPR014719">
    <property type="entry name" value="Ribosomal_bL12_C/ClpS-like"/>
</dbReference>
<evidence type="ECO:0000256" key="5">
    <source>
        <dbReference type="ARBA" id="ARBA00022771"/>
    </source>
</evidence>
<dbReference type="CDD" id="cd16482">
    <property type="entry name" value="RING-H2_UBR1-like"/>
    <property type="match status" value="1"/>
</dbReference>
<dbReference type="EC" id="2.3.2.27" evidence="10"/>
<evidence type="ECO:0000256" key="7">
    <source>
        <dbReference type="ARBA" id="ARBA00022833"/>
    </source>
</evidence>
<dbReference type="PROSITE" id="PS51157">
    <property type="entry name" value="ZF_UBR"/>
    <property type="match status" value="1"/>
</dbReference>
<feature type="zinc finger region" description="UBR-type" evidence="9">
    <location>
        <begin position="104"/>
        <end position="176"/>
    </location>
</feature>